<dbReference type="RefSeq" id="WP_380533043.1">
    <property type="nucleotide sequence ID" value="NZ_JBHFAB010000003.1"/>
</dbReference>
<comment type="caution">
    <text evidence="1">The sequence shown here is derived from an EMBL/GenBank/DDBJ whole genome shotgun (WGS) entry which is preliminary data.</text>
</comment>
<organism evidence="1 2">
    <name type="scientific">Streptacidiphilus cavernicola</name>
    <dbReference type="NCBI Taxonomy" id="3342716"/>
    <lineage>
        <taxon>Bacteria</taxon>
        <taxon>Bacillati</taxon>
        <taxon>Actinomycetota</taxon>
        <taxon>Actinomycetes</taxon>
        <taxon>Kitasatosporales</taxon>
        <taxon>Streptomycetaceae</taxon>
        <taxon>Streptacidiphilus</taxon>
    </lineage>
</organism>
<dbReference type="EMBL" id="JBHFAB010000003">
    <property type="protein sequence ID" value="MFC1416122.1"/>
    <property type="molecule type" value="Genomic_DNA"/>
</dbReference>
<sequence>MTRLSAKDQAAEHLRAYAARTRTVNQLADVDLPAALSEISHRVRQLRARRAQAAGQHRNATRARLDEAARNTLATPGALTVLIRFVDEQELPGRRPLRSVAPGPDPDLQIEGALLFGCLLHLSTHPISAVFWWKIAAGAGNQTAAICLYLQHVLRGENREAFWWLNQAIAVERATHPATAMPPSLPEIDIWPEILPRLLPAHRPTATTPILRADFTPALDRLVVRPDPNPDPYDLDLDIDVDIDGIAGRPGPSFGPSLEALT</sequence>
<keyword evidence="2" id="KW-1185">Reference proteome</keyword>
<reference evidence="1 2" key="1">
    <citation type="submission" date="2024-09" db="EMBL/GenBank/DDBJ databases">
        <authorList>
            <person name="Lee S.D."/>
        </authorList>
    </citation>
    <scope>NUCLEOTIDE SEQUENCE [LARGE SCALE GENOMIC DNA]</scope>
    <source>
        <strain evidence="1 2">N8-3</strain>
    </source>
</reference>
<dbReference type="Proteomes" id="UP001592531">
    <property type="component" value="Unassembled WGS sequence"/>
</dbReference>
<name>A0ABV6VRE6_9ACTN</name>
<proteinExistence type="predicted"/>
<protein>
    <submittedName>
        <fullName evidence="1">Uncharacterized protein</fullName>
    </submittedName>
</protein>
<evidence type="ECO:0000313" key="2">
    <source>
        <dbReference type="Proteomes" id="UP001592531"/>
    </source>
</evidence>
<accession>A0ABV6VRE6</accession>
<gene>
    <name evidence="1" type="ORF">ACEZDE_05645</name>
</gene>
<evidence type="ECO:0000313" key="1">
    <source>
        <dbReference type="EMBL" id="MFC1416122.1"/>
    </source>
</evidence>